<dbReference type="CDD" id="cd00303">
    <property type="entry name" value="retropepsin_like"/>
    <property type="match status" value="1"/>
</dbReference>
<dbReference type="Proteomes" id="UP000015105">
    <property type="component" value="Chromosome 5D"/>
</dbReference>
<dbReference type="EnsemblPlants" id="AET5Gv20308500.1">
    <property type="protein sequence ID" value="AET5Gv20308500.1"/>
    <property type="gene ID" value="AET5Gv20308500"/>
</dbReference>
<name>A0A453K6M1_AEGTS</name>
<dbReference type="STRING" id="200361.A0A453K6M1"/>
<evidence type="ECO:0000313" key="2">
    <source>
        <dbReference type="Proteomes" id="UP000015105"/>
    </source>
</evidence>
<dbReference type="Gramene" id="AET5Gv20308500.1">
    <property type="protein sequence ID" value="AET5Gv20308500.1"/>
    <property type="gene ID" value="AET5Gv20308500"/>
</dbReference>
<evidence type="ECO:0000313" key="1">
    <source>
        <dbReference type="EnsemblPlants" id="AET5Gv20308500.1"/>
    </source>
</evidence>
<dbReference type="AlphaFoldDB" id="A0A453K6M1"/>
<reference evidence="1" key="5">
    <citation type="journal article" date="2021" name="G3 (Bethesda)">
        <title>Aegilops tauschii genome assembly Aet v5.0 features greater sequence contiguity and improved annotation.</title>
        <authorList>
            <person name="Wang L."/>
            <person name="Zhu T."/>
            <person name="Rodriguez J.C."/>
            <person name="Deal K.R."/>
            <person name="Dubcovsky J."/>
            <person name="McGuire P.E."/>
            <person name="Lux T."/>
            <person name="Spannagl M."/>
            <person name="Mayer K.F.X."/>
            <person name="Baldrich P."/>
            <person name="Meyers B.C."/>
            <person name="Huo N."/>
            <person name="Gu Y.Q."/>
            <person name="Zhou H."/>
            <person name="Devos K.M."/>
            <person name="Bennetzen J.L."/>
            <person name="Unver T."/>
            <person name="Budak H."/>
            <person name="Gulick P.J."/>
            <person name="Galiba G."/>
            <person name="Kalapos B."/>
            <person name="Nelson D.R."/>
            <person name="Li P."/>
            <person name="You F.M."/>
            <person name="Luo M.C."/>
            <person name="Dvorak J."/>
        </authorList>
    </citation>
    <scope>NUCLEOTIDE SEQUENCE [LARGE SCALE GENOMIC DNA]</scope>
    <source>
        <strain evidence="1">cv. AL8/78</strain>
    </source>
</reference>
<reference evidence="2" key="1">
    <citation type="journal article" date="2014" name="Science">
        <title>Ancient hybridizations among the ancestral genomes of bread wheat.</title>
        <authorList>
            <consortium name="International Wheat Genome Sequencing Consortium,"/>
            <person name="Marcussen T."/>
            <person name="Sandve S.R."/>
            <person name="Heier L."/>
            <person name="Spannagl M."/>
            <person name="Pfeifer M."/>
            <person name="Jakobsen K.S."/>
            <person name="Wulff B.B."/>
            <person name="Steuernagel B."/>
            <person name="Mayer K.F."/>
            <person name="Olsen O.A."/>
        </authorList>
    </citation>
    <scope>NUCLEOTIDE SEQUENCE [LARGE SCALE GENOMIC DNA]</scope>
    <source>
        <strain evidence="2">cv. AL8/78</strain>
    </source>
</reference>
<protein>
    <submittedName>
        <fullName evidence="1">Uncharacterized protein</fullName>
    </submittedName>
</protein>
<sequence length="129" mass="14333">ASPRQGGDDYARERQLRGFRRANGLCFRCGDKYSREHQCKRTGQILMIEVGDFGEILSDDTVHALQLLDAPEAQEPECCSLSQQAISGEETPSTICLRAQVGDQIMLLLVDSGSTHNFISETFLSRLKV</sequence>
<keyword evidence="2" id="KW-1185">Reference proteome</keyword>
<dbReference type="InterPro" id="IPR021109">
    <property type="entry name" value="Peptidase_aspartic_dom_sf"/>
</dbReference>
<organism evidence="1 2">
    <name type="scientific">Aegilops tauschii subsp. strangulata</name>
    <name type="common">Goatgrass</name>
    <dbReference type="NCBI Taxonomy" id="200361"/>
    <lineage>
        <taxon>Eukaryota</taxon>
        <taxon>Viridiplantae</taxon>
        <taxon>Streptophyta</taxon>
        <taxon>Embryophyta</taxon>
        <taxon>Tracheophyta</taxon>
        <taxon>Spermatophyta</taxon>
        <taxon>Magnoliopsida</taxon>
        <taxon>Liliopsida</taxon>
        <taxon>Poales</taxon>
        <taxon>Poaceae</taxon>
        <taxon>BOP clade</taxon>
        <taxon>Pooideae</taxon>
        <taxon>Triticodae</taxon>
        <taxon>Triticeae</taxon>
        <taxon>Triticinae</taxon>
        <taxon>Aegilops</taxon>
    </lineage>
</organism>
<accession>A0A453K6M1</accession>
<dbReference type="Gene3D" id="2.40.70.10">
    <property type="entry name" value="Acid Proteases"/>
    <property type="match status" value="1"/>
</dbReference>
<reference evidence="2" key="2">
    <citation type="journal article" date="2017" name="Nat. Plants">
        <title>The Aegilops tauschii genome reveals multiple impacts of transposons.</title>
        <authorList>
            <person name="Zhao G."/>
            <person name="Zou C."/>
            <person name="Li K."/>
            <person name="Wang K."/>
            <person name="Li T."/>
            <person name="Gao L."/>
            <person name="Zhang X."/>
            <person name="Wang H."/>
            <person name="Yang Z."/>
            <person name="Liu X."/>
            <person name="Jiang W."/>
            <person name="Mao L."/>
            <person name="Kong X."/>
            <person name="Jiao Y."/>
            <person name="Jia J."/>
        </authorList>
    </citation>
    <scope>NUCLEOTIDE SEQUENCE [LARGE SCALE GENOMIC DNA]</scope>
    <source>
        <strain evidence="2">cv. AL8/78</strain>
    </source>
</reference>
<reference evidence="1" key="4">
    <citation type="submission" date="2019-03" db="UniProtKB">
        <authorList>
            <consortium name="EnsemblPlants"/>
        </authorList>
    </citation>
    <scope>IDENTIFICATION</scope>
</reference>
<proteinExistence type="predicted"/>
<reference evidence="1" key="3">
    <citation type="journal article" date="2017" name="Nature">
        <title>Genome sequence of the progenitor of the wheat D genome Aegilops tauschii.</title>
        <authorList>
            <person name="Luo M.C."/>
            <person name="Gu Y.Q."/>
            <person name="Puiu D."/>
            <person name="Wang H."/>
            <person name="Twardziok S.O."/>
            <person name="Deal K.R."/>
            <person name="Huo N."/>
            <person name="Zhu T."/>
            <person name="Wang L."/>
            <person name="Wang Y."/>
            <person name="McGuire P.E."/>
            <person name="Liu S."/>
            <person name="Long H."/>
            <person name="Ramasamy R.K."/>
            <person name="Rodriguez J.C."/>
            <person name="Van S.L."/>
            <person name="Yuan L."/>
            <person name="Wang Z."/>
            <person name="Xia Z."/>
            <person name="Xiao L."/>
            <person name="Anderson O.D."/>
            <person name="Ouyang S."/>
            <person name="Liang Y."/>
            <person name="Zimin A.V."/>
            <person name="Pertea G."/>
            <person name="Qi P."/>
            <person name="Bennetzen J.L."/>
            <person name="Dai X."/>
            <person name="Dawson M.W."/>
            <person name="Muller H.G."/>
            <person name="Kugler K."/>
            <person name="Rivarola-Duarte L."/>
            <person name="Spannagl M."/>
            <person name="Mayer K.F.X."/>
            <person name="Lu F.H."/>
            <person name="Bevan M.W."/>
            <person name="Leroy P."/>
            <person name="Li P."/>
            <person name="You F.M."/>
            <person name="Sun Q."/>
            <person name="Liu Z."/>
            <person name="Lyons E."/>
            <person name="Wicker T."/>
            <person name="Salzberg S.L."/>
            <person name="Devos K.M."/>
            <person name="Dvorak J."/>
        </authorList>
    </citation>
    <scope>NUCLEOTIDE SEQUENCE [LARGE SCALE GENOMIC DNA]</scope>
    <source>
        <strain evidence="1">cv. AL8/78</strain>
    </source>
</reference>